<dbReference type="FunFam" id="3.60.110.10:FF:000010">
    <property type="entry name" value="Carbon-nitrogen hydrolase"/>
    <property type="match status" value="1"/>
</dbReference>
<dbReference type="EC" id="3.5.1.53" evidence="3"/>
<proteinExistence type="predicted"/>
<evidence type="ECO:0000259" key="2">
    <source>
        <dbReference type="PROSITE" id="PS50263"/>
    </source>
</evidence>
<dbReference type="Pfam" id="PF00795">
    <property type="entry name" value="CN_hydrolase"/>
    <property type="match status" value="1"/>
</dbReference>
<sequence length="301" mass="34658">MKTALIQQRYHGSKEATIARTLEMIAQTDAKLVILQELHQSEYFCQSEETKFFDYAKTYKEDIAFWQQISKERQIVLVASLFEKRTAGIYHNTAYVFDHGKIAGKYRKMHIPDDPGYYEKFYFTPGDLGFEPIDTSVGRLGVLVCWDQWYPEAARIMALKGAQVLIYPTAIGYLACPKERYDELCEKENTPKEKRKMREAWIAIQRGHAIANGLPVLTVNRVGSEKDPSGVLEGIDFWGNSFAFGPQGELLAEGSQEDEEVIELQLDLNAGEEIRKIWPFLRDRRIESYGCLQKRFCDDEI</sequence>
<reference evidence="3" key="1">
    <citation type="submission" date="2016-10" db="EMBL/GenBank/DDBJ databases">
        <authorList>
            <person name="de Groot N.N."/>
        </authorList>
    </citation>
    <scope>NUCLEOTIDE SEQUENCE</scope>
</reference>
<evidence type="ECO:0000256" key="1">
    <source>
        <dbReference type="ARBA" id="ARBA00022801"/>
    </source>
</evidence>
<dbReference type="InterPro" id="IPR003010">
    <property type="entry name" value="C-N_Hydrolase"/>
</dbReference>
<dbReference type="PANTHER" id="PTHR43674">
    <property type="entry name" value="NITRILASE C965.09-RELATED"/>
    <property type="match status" value="1"/>
</dbReference>
<dbReference type="SUPFAM" id="SSF56317">
    <property type="entry name" value="Carbon-nitrogen hydrolase"/>
    <property type="match status" value="1"/>
</dbReference>
<organism evidence="3">
    <name type="scientific">hydrothermal vent metagenome</name>
    <dbReference type="NCBI Taxonomy" id="652676"/>
    <lineage>
        <taxon>unclassified sequences</taxon>
        <taxon>metagenomes</taxon>
        <taxon>ecological metagenomes</taxon>
    </lineage>
</organism>
<feature type="domain" description="CN hydrolase" evidence="2">
    <location>
        <begin position="1"/>
        <end position="268"/>
    </location>
</feature>
<gene>
    <name evidence="3" type="ORF">MNB_SV-4-458</name>
</gene>
<dbReference type="Gene3D" id="3.60.110.10">
    <property type="entry name" value="Carbon-nitrogen hydrolase"/>
    <property type="match status" value="1"/>
</dbReference>
<dbReference type="EMBL" id="FPIB01000026">
    <property type="protein sequence ID" value="SFV90904.1"/>
    <property type="molecule type" value="Genomic_DNA"/>
</dbReference>
<keyword evidence="1 3" id="KW-0378">Hydrolase</keyword>
<dbReference type="GO" id="GO:0033388">
    <property type="term" value="P:putrescine biosynthetic process from arginine"/>
    <property type="evidence" value="ECO:0007669"/>
    <property type="project" value="TreeGrafter"/>
</dbReference>
<dbReference type="PROSITE" id="PS50263">
    <property type="entry name" value="CN_HYDROLASE"/>
    <property type="match status" value="1"/>
</dbReference>
<dbReference type="GO" id="GO:0050126">
    <property type="term" value="F:N-carbamoylputrescine amidase activity"/>
    <property type="evidence" value="ECO:0007669"/>
    <property type="project" value="UniProtKB-EC"/>
</dbReference>
<dbReference type="InterPro" id="IPR036526">
    <property type="entry name" value="C-N_Hydrolase_sf"/>
</dbReference>
<dbReference type="PANTHER" id="PTHR43674:SF2">
    <property type="entry name" value="BETA-UREIDOPROPIONASE"/>
    <property type="match status" value="1"/>
</dbReference>
<dbReference type="InterPro" id="IPR050345">
    <property type="entry name" value="Aliph_Amidase/BUP"/>
</dbReference>
<evidence type="ECO:0000313" key="3">
    <source>
        <dbReference type="EMBL" id="SFV90904.1"/>
    </source>
</evidence>
<dbReference type="CDD" id="cd07573">
    <property type="entry name" value="CPA"/>
    <property type="match status" value="1"/>
</dbReference>
<name>A0A1W1EAD1_9ZZZZ</name>
<dbReference type="AlphaFoldDB" id="A0A1W1EAD1"/>
<accession>A0A1W1EAD1</accession>
<protein>
    <submittedName>
        <fullName evidence="3">N-carbamoylputrescine amidase</fullName>
        <ecNumber evidence="3">3.5.1.53</ecNumber>
    </submittedName>
</protein>